<evidence type="ECO:0000313" key="5">
    <source>
        <dbReference type="EMBL" id="KKS98467.1"/>
    </source>
</evidence>
<dbReference type="InterPro" id="IPR029044">
    <property type="entry name" value="Nucleotide-diphossugar_trans"/>
</dbReference>
<evidence type="ECO:0000313" key="6">
    <source>
        <dbReference type="Proteomes" id="UP000034090"/>
    </source>
</evidence>
<dbReference type="PANTHER" id="PTHR43179:SF12">
    <property type="entry name" value="GALACTOFURANOSYLTRANSFERASE GLFT2"/>
    <property type="match status" value="1"/>
</dbReference>
<comment type="similarity">
    <text evidence="1">Belongs to the glycosyltransferase 2 family.</text>
</comment>
<dbReference type="AlphaFoldDB" id="A0A0G1DLK4"/>
<comment type="caution">
    <text evidence="5">The sequence shown here is derived from an EMBL/GenBank/DDBJ whole genome shotgun (WGS) entry which is preliminary data.</text>
</comment>
<organism evidence="5 6">
    <name type="scientific">Candidatus Woesebacteria bacterium GW2011_GWB1_43_14</name>
    <dbReference type="NCBI Taxonomy" id="1618578"/>
    <lineage>
        <taxon>Bacteria</taxon>
        <taxon>Candidatus Woeseibacteriota</taxon>
    </lineage>
</organism>
<name>A0A0G1DLK4_9BACT</name>
<dbReference type="Gene3D" id="3.90.550.10">
    <property type="entry name" value="Spore Coat Polysaccharide Biosynthesis Protein SpsA, Chain A"/>
    <property type="match status" value="1"/>
</dbReference>
<dbReference type="CDD" id="cd04186">
    <property type="entry name" value="GT_2_like_c"/>
    <property type="match status" value="1"/>
</dbReference>
<dbReference type="GO" id="GO:0016757">
    <property type="term" value="F:glycosyltransferase activity"/>
    <property type="evidence" value="ECO:0007669"/>
    <property type="project" value="UniProtKB-KW"/>
</dbReference>
<reference evidence="5 6" key="1">
    <citation type="journal article" date="2015" name="Nature">
        <title>rRNA introns, odd ribosomes, and small enigmatic genomes across a large radiation of phyla.</title>
        <authorList>
            <person name="Brown C.T."/>
            <person name="Hug L.A."/>
            <person name="Thomas B.C."/>
            <person name="Sharon I."/>
            <person name="Castelle C.J."/>
            <person name="Singh A."/>
            <person name="Wilkins M.J."/>
            <person name="Williams K.H."/>
            <person name="Banfield J.F."/>
        </authorList>
    </citation>
    <scope>NUCLEOTIDE SEQUENCE [LARGE SCALE GENOMIC DNA]</scope>
</reference>
<gene>
    <name evidence="5" type="ORF">UV74_C0004G0003</name>
</gene>
<evidence type="ECO:0000256" key="3">
    <source>
        <dbReference type="ARBA" id="ARBA00022679"/>
    </source>
</evidence>
<proteinExistence type="inferred from homology"/>
<dbReference type="PATRIC" id="fig|1618578.3.peg.263"/>
<accession>A0A0G1DLK4</accession>
<dbReference type="PANTHER" id="PTHR43179">
    <property type="entry name" value="RHAMNOSYLTRANSFERASE WBBL"/>
    <property type="match status" value="1"/>
</dbReference>
<dbReference type="Pfam" id="PF00535">
    <property type="entry name" value="Glycos_transf_2"/>
    <property type="match status" value="1"/>
</dbReference>
<dbReference type="STRING" id="1618578.UV74_C0004G0003"/>
<evidence type="ECO:0000256" key="2">
    <source>
        <dbReference type="ARBA" id="ARBA00022676"/>
    </source>
</evidence>
<evidence type="ECO:0000256" key="1">
    <source>
        <dbReference type="ARBA" id="ARBA00006739"/>
    </source>
</evidence>
<keyword evidence="2" id="KW-0328">Glycosyltransferase</keyword>
<dbReference type="EMBL" id="LCFQ01000004">
    <property type="protein sequence ID" value="KKS98467.1"/>
    <property type="molecule type" value="Genomic_DNA"/>
</dbReference>
<protein>
    <submittedName>
        <fullName evidence="5">Glycosyl transferase, family 2</fullName>
    </submittedName>
</protein>
<dbReference type="Proteomes" id="UP000034090">
    <property type="component" value="Unassembled WGS sequence"/>
</dbReference>
<dbReference type="InterPro" id="IPR001173">
    <property type="entry name" value="Glyco_trans_2-like"/>
</dbReference>
<sequence>MQISIIIPNWNGKRLLEKNLPAVVNAKGNSKNNIAEIIIVDDKSTDDSIPFLESNYGSEVKIIRHRENRGFSSAVNTGVRSAKSPLVCLLNTDVVPSVNFLEAAIIHFSNPHVFGVSLHEQGYGYAKGKFEDGFMVHDPGKERPEVVDTFWVSGGSGIFRKETWKELKGMDELLFSPFYWEDIDLSYRAMKRGYRVLWEPKAQVIHNHESVINEGSFRKGYMNTIKQRNHLLFIWKNLTSPNLFKKHTRGLIKRVGRHPGYIRIVFMAFLKLLTVRKLRRKEKRESKVSDEAILARFK</sequence>
<feature type="domain" description="Glycosyltransferase 2-like" evidence="4">
    <location>
        <begin position="4"/>
        <end position="119"/>
    </location>
</feature>
<keyword evidence="3 5" id="KW-0808">Transferase</keyword>
<evidence type="ECO:0000259" key="4">
    <source>
        <dbReference type="Pfam" id="PF00535"/>
    </source>
</evidence>
<dbReference type="SUPFAM" id="SSF53448">
    <property type="entry name" value="Nucleotide-diphospho-sugar transferases"/>
    <property type="match status" value="1"/>
</dbReference>